<dbReference type="Pfam" id="PF13592">
    <property type="entry name" value="HTH_33"/>
    <property type="match status" value="1"/>
</dbReference>
<sequence length="34" mass="4014">MGFTVQAPARRAAERDEDAVTGWIRETWPRVERR</sequence>
<name>A0ABW7Y9P1_STRCE</name>
<protein>
    <submittedName>
        <fullName evidence="2">Winged helix-turn-helix domain-containing protein</fullName>
    </submittedName>
</protein>
<keyword evidence="3" id="KW-1185">Reference proteome</keyword>
<dbReference type="RefSeq" id="WP_344517961.1">
    <property type="nucleotide sequence ID" value="NZ_JBITDC010000013.1"/>
</dbReference>
<feature type="domain" description="Winged helix-turn helix" evidence="1">
    <location>
        <begin position="1"/>
        <end position="27"/>
    </location>
</feature>
<dbReference type="InterPro" id="IPR025959">
    <property type="entry name" value="Winged_HTH_dom"/>
</dbReference>
<reference evidence="2 3" key="1">
    <citation type="submission" date="2024-10" db="EMBL/GenBank/DDBJ databases">
        <title>The Natural Products Discovery Center: Release of the First 8490 Sequenced Strains for Exploring Actinobacteria Biosynthetic Diversity.</title>
        <authorList>
            <person name="Kalkreuter E."/>
            <person name="Kautsar S.A."/>
            <person name="Yang D."/>
            <person name="Bader C.D."/>
            <person name="Teijaro C.N."/>
            <person name="Fluegel L."/>
            <person name="Davis C.M."/>
            <person name="Simpson J.R."/>
            <person name="Lauterbach L."/>
            <person name="Steele A.D."/>
            <person name="Gui C."/>
            <person name="Meng S."/>
            <person name="Li G."/>
            <person name="Viehrig K."/>
            <person name="Ye F."/>
            <person name="Su P."/>
            <person name="Kiefer A.F."/>
            <person name="Nichols A."/>
            <person name="Cepeda A.J."/>
            <person name="Yan W."/>
            <person name="Fan B."/>
            <person name="Jiang Y."/>
            <person name="Adhikari A."/>
            <person name="Zheng C.-J."/>
            <person name="Schuster L."/>
            <person name="Cowan T.M."/>
            <person name="Smanski M.J."/>
            <person name="Chevrette M.G."/>
            <person name="De Carvalho L.P.S."/>
            <person name="Shen B."/>
        </authorList>
    </citation>
    <scope>NUCLEOTIDE SEQUENCE [LARGE SCALE GENOMIC DNA]</scope>
    <source>
        <strain evidence="2 3">NPDC051599</strain>
    </source>
</reference>
<comment type="caution">
    <text evidence="2">The sequence shown here is derived from an EMBL/GenBank/DDBJ whole genome shotgun (WGS) entry which is preliminary data.</text>
</comment>
<dbReference type="Proteomes" id="UP001612415">
    <property type="component" value="Unassembled WGS sequence"/>
</dbReference>
<gene>
    <name evidence="2" type="ORF">ACIA8P_31380</name>
</gene>
<evidence type="ECO:0000313" key="2">
    <source>
        <dbReference type="EMBL" id="MFI5679100.1"/>
    </source>
</evidence>
<accession>A0ABW7Y9P1</accession>
<evidence type="ECO:0000259" key="1">
    <source>
        <dbReference type="Pfam" id="PF13592"/>
    </source>
</evidence>
<proteinExistence type="predicted"/>
<dbReference type="EMBL" id="JBITDC010000013">
    <property type="protein sequence ID" value="MFI5679100.1"/>
    <property type="molecule type" value="Genomic_DNA"/>
</dbReference>
<organism evidence="2 3">
    <name type="scientific">Streptomyces cellulosae</name>
    <dbReference type="NCBI Taxonomy" id="1968"/>
    <lineage>
        <taxon>Bacteria</taxon>
        <taxon>Bacillati</taxon>
        <taxon>Actinomycetota</taxon>
        <taxon>Actinomycetes</taxon>
        <taxon>Kitasatosporales</taxon>
        <taxon>Streptomycetaceae</taxon>
        <taxon>Streptomyces</taxon>
    </lineage>
</organism>
<evidence type="ECO:0000313" key="3">
    <source>
        <dbReference type="Proteomes" id="UP001612415"/>
    </source>
</evidence>